<proteinExistence type="predicted"/>
<name>X6NU87_RETFI</name>
<comment type="caution">
    <text evidence="2">The sequence shown here is derived from an EMBL/GenBank/DDBJ whole genome shotgun (WGS) entry which is preliminary data.</text>
</comment>
<accession>X6NU87</accession>
<evidence type="ECO:0000313" key="3">
    <source>
        <dbReference type="Proteomes" id="UP000023152"/>
    </source>
</evidence>
<dbReference type="OrthoDB" id="2423195at2759"/>
<evidence type="ECO:0000313" key="2">
    <source>
        <dbReference type="EMBL" id="ETO29349.1"/>
    </source>
</evidence>
<reference evidence="2 3" key="1">
    <citation type="journal article" date="2013" name="Curr. Biol.">
        <title>The Genome of the Foraminiferan Reticulomyxa filosa.</title>
        <authorList>
            <person name="Glockner G."/>
            <person name="Hulsmann N."/>
            <person name="Schleicher M."/>
            <person name="Noegel A.A."/>
            <person name="Eichinger L."/>
            <person name="Gallinger C."/>
            <person name="Pawlowski J."/>
            <person name="Sierra R."/>
            <person name="Euteneuer U."/>
            <person name="Pillet L."/>
            <person name="Moustafa A."/>
            <person name="Platzer M."/>
            <person name="Groth M."/>
            <person name="Szafranski K."/>
            <person name="Schliwa M."/>
        </authorList>
    </citation>
    <scope>NUCLEOTIDE SEQUENCE [LARGE SCALE GENOMIC DNA]</scope>
</reference>
<organism evidence="2 3">
    <name type="scientific">Reticulomyxa filosa</name>
    <dbReference type="NCBI Taxonomy" id="46433"/>
    <lineage>
        <taxon>Eukaryota</taxon>
        <taxon>Sar</taxon>
        <taxon>Rhizaria</taxon>
        <taxon>Retaria</taxon>
        <taxon>Foraminifera</taxon>
        <taxon>Monothalamids</taxon>
        <taxon>Reticulomyxidae</taxon>
        <taxon>Reticulomyxa</taxon>
    </lineage>
</organism>
<dbReference type="EMBL" id="ASPP01006103">
    <property type="protein sequence ID" value="ETO29349.1"/>
    <property type="molecule type" value="Genomic_DNA"/>
</dbReference>
<keyword evidence="1" id="KW-0812">Transmembrane</keyword>
<gene>
    <name evidence="2" type="ORF">RFI_07773</name>
</gene>
<keyword evidence="3" id="KW-1185">Reference proteome</keyword>
<protein>
    <submittedName>
        <fullName evidence="2">Uncharacterized protein</fullName>
    </submittedName>
</protein>
<evidence type="ECO:0000256" key="1">
    <source>
        <dbReference type="SAM" id="Phobius"/>
    </source>
</evidence>
<feature type="transmembrane region" description="Helical" evidence="1">
    <location>
        <begin position="12"/>
        <end position="31"/>
    </location>
</feature>
<sequence length="1413" mass="166795">MKERKGSYFEKYHSIIDTLLTLAFVSILSAIYQNGGFAVLSFFFLKIVTTNTYKKYIESKRNSGNGFSWYVELFEKALRNEKLVKMEPVHIAVNHLLLAVIDPQLYLIQTDLQHSFPFSCSIHAWNLVSAAIQLEQIPIGNDDLTQWDMDYSLKAAHEYAMDLVRFEFSWRLHTSEQQDILRNIIVSMALLLCGKLSIATIEVTIHHFRQIILHYAYLISISSKFSDEIPDVPKDQPGQWLMKATLNLWKSIPIRTSFTTNDSIRFFPKSISIVFNSLSKYLQKENASIMNELLQTAREIEIRRLGIIYLETDEFVDEEKYLIEHGFLENDKSVDHVLNSYSNNRNAIQQKYPDFIQDLLAAIRRIEKIEENADKRNVYISILQKLYSQIDSRPIFKIQIFKEMMLHGYLNSDLSLHSEEAVLLSRCLELMILNEKIKEDDENWRQLCDEKNTSDLGFVAKISKVKVGVASLIFKMIDKDIDISQLKENQRILEDMSKLLLDFGNLYKQYEHALHVWFLKQLYVMKGMHWIEVTFTHPNIGTQSTFLKKLKTSNIFSLLRARTLRNSSFNPFVGVYGDSIFMKNILEIMNKEFAVLLKNQSLNIPISPRIFAESLTLIHFHDGLHAYILVYDPLELQKQKIFWQIFIHWSDFKKSGLPIKDTTDIIAITLGFHFVSILPFMKQNPFQLLLTDSESFLPVSIASNESLKVHYCSNGHALLIDDESKQQVKCQINDCEASIVKTISKESNQRRDTTDTKDDWFVLKRFYAPPKKTESSSLKPLISTLLQLLYHLLLFLRNESIPQDTTKIQQLIGQTNHENVSEYLWKKIKYYLKVLQTLTNLNEELLCIAIHLWIKDFSKKFEEWYPEGLPSNDSKVVCRFEKDLDEEYSTFFNSKAKFIQLRNKSEIMLNNDNKWLELMSEIEETKEVDERHETIYIERLFLEVQKFSWRDLFHVFTANPSLANGYPLIAQLLNWDWNIWYLQYLPDIAHLIKYVHKKYSRQLMPDELYRIQKDKIFEQTHSYKKLKNCFVSCWNYFALNHQQLQHDFKNLPIDQVCIIDSNVNNSQFNIYQIIRHLEHQHNEFLKIFKQSNHPHIQVIEEKKENSLSQHTYKYFFDITKHDILCFDKAALNTIIERRSNPILEYGQSDKSKYFDLAAIENDIYHTFIHGRQQITFVIPLFEYRNEFDICNCITTIETKYKVLKCAQFQSFWDNLRLSVASSLQKQRALEMINDAIVHLFQKNNEINIDVELTELFKNLQFEKKDWILFDKLNYFNNKADKLCVKHIGVLWRQLRNSVRSEQLDESSIIPFVLEIYQQPLTNEIKVQIKEFVNKTSLGTVKDILSAWREIAYKQGQIKRDLSNVEFSHLLEQYVSKDQLECFPSHLVTWNYCAFAYQYAYQCVYQEWKNIIQN</sequence>
<dbReference type="Proteomes" id="UP000023152">
    <property type="component" value="Unassembled WGS sequence"/>
</dbReference>
<keyword evidence="1" id="KW-1133">Transmembrane helix</keyword>
<keyword evidence="1" id="KW-0472">Membrane</keyword>